<feature type="compositionally biased region" description="Basic and acidic residues" evidence="1">
    <location>
        <begin position="128"/>
        <end position="139"/>
    </location>
</feature>
<dbReference type="Proteomes" id="UP001163823">
    <property type="component" value="Chromosome 3"/>
</dbReference>
<accession>A0AAD7Q6H3</accession>
<dbReference type="EMBL" id="JARAOO010000003">
    <property type="protein sequence ID" value="KAJ7975747.1"/>
    <property type="molecule type" value="Genomic_DNA"/>
</dbReference>
<sequence length="647" mass="71440">MSSGKNMSRSSRLIGAATKILEPGLQATSRAKCSLPYSRPIYSHKDDIVTEGSGAMSPDVMESTGYNASAAELLMGQTSCTSYGNLLDPVDCRPNVDEQPEFVPSITLNVVNASSLVSMQRKSMPHVPFHEERDKDSQRSQDQLISFVAQGTRKNNRQPRRKPLSHEGMAPWHLSSQPCWPHQKDESSPIAFKNRTQTQDQMLLGSDKILPRSKLSNLHTKRVSSAANAVGGTKDFVALNRSLSGRPRSRNATKIDNSMLDLERKSSHGQDNSLPEVRRVVRKRRTANISAHESTASISSTIVKERNIQCEALGGKKMSLSAPSTNHNSVKSKSGGQGEMDKVNENKVTDVISFTFNSPLKTKIGIPTDKEEKSMNKFSTHAQIPFPLTGDALGALLEQKLRELTCQEDEELAAGAPPKHCTALILQELISALTAEQSICLDRHNADMSFYNEVNNERLLGVSCDGNHFSPGSVLEASFSSSSLDESSGHVLHPDSMDFSCDHLQPLEPDVELSDSATSLNKGKRESMTDLANYIPRLLQIVNLSGDRYTRSKLTHTKDVILNATVQNLDGVHDLFIARFLLDELENIANAVWTYFKGIMGCDLLKKGSRLQGFLFDSVMEYLETKYCRYSNCGFSAWKKSPSMHES</sequence>
<organism evidence="2 3">
    <name type="scientific">Quillaja saponaria</name>
    <name type="common">Soap bark tree</name>
    <dbReference type="NCBI Taxonomy" id="32244"/>
    <lineage>
        <taxon>Eukaryota</taxon>
        <taxon>Viridiplantae</taxon>
        <taxon>Streptophyta</taxon>
        <taxon>Embryophyta</taxon>
        <taxon>Tracheophyta</taxon>
        <taxon>Spermatophyta</taxon>
        <taxon>Magnoliopsida</taxon>
        <taxon>eudicotyledons</taxon>
        <taxon>Gunneridae</taxon>
        <taxon>Pentapetalae</taxon>
        <taxon>rosids</taxon>
        <taxon>fabids</taxon>
        <taxon>Fabales</taxon>
        <taxon>Quillajaceae</taxon>
        <taxon>Quillaja</taxon>
    </lineage>
</organism>
<feature type="compositionally biased region" description="Basic residues" evidence="1">
    <location>
        <begin position="154"/>
        <end position="163"/>
    </location>
</feature>
<proteinExistence type="predicted"/>
<protein>
    <submittedName>
        <fullName evidence="2">DnaA initiator-associating protein</fullName>
    </submittedName>
</protein>
<feature type="region of interest" description="Disordered" evidence="1">
    <location>
        <begin position="318"/>
        <end position="342"/>
    </location>
</feature>
<dbReference type="PANTHER" id="PTHR21726:SF61">
    <property type="entry name" value="DNAA INITIATOR-ASSOCIATING PROTEIN"/>
    <property type="match status" value="1"/>
</dbReference>
<evidence type="ECO:0000313" key="2">
    <source>
        <dbReference type="EMBL" id="KAJ7975747.1"/>
    </source>
</evidence>
<keyword evidence="3" id="KW-1185">Reference proteome</keyword>
<gene>
    <name evidence="2" type="ORF">O6P43_005621</name>
</gene>
<dbReference type="PANTHER" id="PTHR21726">
    <property type="entry name" value="PHOSPHATIDYLINOSITOL N-ACETYLGLUCOSAMINYLTRANSFERASE SUBUNIT P DOWN SYNDROME CRITICAL REGION PROTEIN 5 -RELATED"/>
    <property type="match status" value="1"/>
</dbReference>
<feature type="compositionally biased region" description="Polar residues" evidence="1">
    <location>
        <begin position="321"/>
        <end position="334"/>
    </location>
</feature>
<name>A0AAD7Q6H3_QUISA</name>
<evidence type="ECO:0000313" key="3">
    <source>
        <dbReference type="Proteomes" id="UP001163823"/>
    </source>
</evidence>
<dbReference type="AlphaFoldDB" id="A0AAD7Q6H3"/>
<dbReference type="KEGG" id="qsa:O6P43_005621"/>
<evidence type="ECO:0000256" key="1">
    <source>
        <dbReference type="SAM" id="MobiDB-lite"/>
    </source>
</evidence>
<comment type="caution">
    <text evidence="2">The sequence shown here is derived from an EMBL/GenBank/DDBJ whole genome shotgun (WGS) entry which is preliminary data.</text>
</comment>
<reference evidence="2" key="1">
    <citation type="journal article" date="2023" name="Science">
        <title>Elucidation of the pathway for biosynthesis of saponin adjuvants from the soapbark tree.</title>
        <authorList>
            <person name="Reed J."/>
            <person name="Orme A."/>
            <person name="El-Demerdash A."/>
            <person name="Owen C."/>
            <person name="Martin L.B.B."/>
            <person name="Misra R.C."/>
            <person name="Kikuchi S."/>
            <person name="Rejzek M."/>
            <person name="Martin A.C."/>
            <person name="Harkess A."/>
            <person name="Leebens-Mack J."/>
            <person name="Louveau T."/>
            <person name="Stephenson M.J."/>
            <person name="Osbourn A."/>
        </authorList>
    </citation>
    <scope>NUCLEOTIDE SEQUENCE</scope>
    <source>
        <strain evidence="2">S10</strain>
    </source>
</reference>
<feature type="region of interest" description="Disordered" evidence="1">
    <location>
        <begin position="122"/>
        <end position="187"/>
    </location>
</feature>